<proteinExistence type="predicted"/>
<dbReference type="SUPFAM" id="SSF109604">
    <property type="entry name" value="HD-domain/PDEase-like"/>
    <property type="match status" value="1"/>
</dbReference>
<keyword evidence="3" id="KW-1185">Reference proteome</keyword>
<dbReference type="Gene3D" id="1.10.3210.50">
    <property type="match status" value="1"/>
</dbReference>
<evidence type="ECO:0000259" key="1">
    <source>
        <dbReference type="SMART" id="SM00471"/>
    </source>
</evidence>
<gene>
    <name evidence="2" type="ORF">K402DRAFT_369403</name>
</gene>
<evidence type="ECO:0000313" key="2">
    <source>
        <dbReference type="EMBL" id="KAF1990613.1"/>
    </source>
</evidence>
<dbReference type="PANTHER" id="PTHR33594:SF1">
    <property type="entry name" value="HD_PDEASE DOMAIN-CONTAINING PROTEIN"/>
    <property type="match status" value="1"/>
</dbReference>
<dbReference type="SMART" id="SM00471">
    <property type="entry name" value="HDc"/>
    <property type="match status" value="1"/>
</dbReference>
<sequence length="218" mass="24205">MIVSNEHALVSKVEEYVEEYMSNFDPSHDYNHIKRVSALAMHILEKESVLRPDVVFDNEAVCLAALCHDVGDRKYLKPGEDSSTLVHQLLVRFGAAPELAQKVQLISTNVSFSNEKKNPELVKKLVVKHPELGIVQDADRIDAIGAVGIGRVFAYGAAKAPERGMQGSIDHFGEKLELLGEMCKTETGKDIAAERTRRLRDFKSWWADETALADLTSG</sequence>
<organism evidence="2 3">
    <name type="scientific">Aulographum hederae CBS 113979</name>
    <dbReference type="NCBI Taxonomy" id="1176131"/>
    <lineage>
        <taxon>Eukaryota</taxon>
        <taxon>Fungi</taxon>
        <taxon>Dikarya</taxon>
        <taxon>Ascomycota</taxon>
        <taxon>Pezizomycotina</taxon>
        <taxon>Dothideomycetes</taxon>
        <taxon>Pleosporomycetidae</taxon>
        <taxon>Aulographales</taxon>
        <taxon>Aulographaceae</taxon>
    </lineage>
</organism>
<accession>A0A6G1HBK5</accession>
<evidence type="ECO:0000313" key="3">
    <source>
        <dbReference type="Proteomes" id="UP000800041"/>
    </source>
</evidence>
<dbReference type="EMBL" id="ML977141">
    <property type="protein sequence ID" value="KAF1990613.1"/>
    <property type="molecule type" value="Genomic_DNA"/>
</dbReference>
<dbReference type="CDD" id="cd00077">
    <property type="entry name" value="HDc"/>
    <property type="match status" value="1"/>
</dbReference>
<reference evidence="2" key="1">
    <citation type="journal article" date="2020" name="Stud. Mycol.">
        <title>101 Dothideomycetes genomes: a test case for predicting lifestyles and emergence of pathogens.</title>
        <authorList>
            <person name="Haridas S."/>
            <person name="Albert R."/>
            <person name="Binder M."/>
            <person name="Bloem J."/>
            <person name="Labutti K."/>
            <person name="Salamov A."/>
            <person name="Andreopoulos B."/>
            <person name="Baker S."/>
            <person name="Barry K."/>
            <person name="Bills G."/>
            <person name="Bluhm B."/>
            <person name="Cannon C."/>
            <person name="Castanera R."/>
            <person name="Culley D."/>
            <person name="Daum C."/>
            <person name="Ezra D."/>
            <person name="Gonzalez J."/>
            <person name="Henrissat B."/>
            <person name="Kuo A."/>
            <person name="Liang C."/>
            <person name="Lipzen A."/>
            <person name="Lutzoni F."/>
            <person name="Magnuson J."/>
            <person name="Mondo S."/>
            <person name="Nolan M."/>
            <person name="Ohm R."/>
            <person name="Pangilinan J."/>
            <person name="Park H.-J."/>
            <person name="Ramirez L."/>
            <person name="Alfaro M."/>
            <person name="Sun H."/>
            <person name="Tritt A."/>
            <person name="Yoshinaga Y."/>
            <person name="Zwiers L.-H."/>
            <person name="Turgeon B."/>
            <person name="Goodwin S."/>
            <person name="Spatafora J."/>
            <person name="Crous P."/>
            <person name="Grigoriev I."/>
        </authorList>
    </citation>
    <scope>NUCLEOTIDE SEQUENCE</scope>
    <source>
        <strain evidence="2">CBS 113979</strain>
    </source>
</reference>
<name>A0A6G1HBK5_9PEZI</name>
<dbReference type="InterPro" id="IPR003607">
    <property type="entry name" value="HD/PDEase_dom"/>
</dbReference>
<dbReference type="AlphaFoldDB" id="A0A6G1HBK5"/>
<feature type="domain" description="HD/PDEase" evidence="1">
    <location>
        <begin position="25"/>
        <end position="153"/>
    </location>
</feature>
<dbReference type="OrthoDB" id="16547at2759"/>
<dbReference type="Proteomes" id="UP000800041">
    <property type="component" value="Unassembled WGS sequence"/>
</dbReference>
<protein>
    <recommendedName>
        <fullName evidence="1">HD/PDEase domain-containing protein</fullName>
    </recommendedName>
</protein>
<dbReference type="InterPro" id="IPR006674">
    <property type="entry name" value="HD_domain"/>
</dbReference>
<dbReference type="PANTHER" id="PTHR33594">
    <property type="entry name" value="SUPERFAMILY HYDROLASE, PUTATIVE (AFU_ORTHOLOGUE AFUA_1G03035)-RELATED"/>
    <property type="match status" value="1"/>
</dbReference>
<dbReference type="Pfam" id="PF01966">
    <property type="entry name" value="HD"/>
    <property type="match status" value="1"/>
</dbReference>